<evidence type="ECO:0000313" key="10">
    <source>
        <dbReference type="Proteomes" id="UP000295509"/>
    </source>
</evidence>
<accession>A0A4R8LDZ5</accession>
<evidence type="ECO:0000256" key="5">
    <source>
        <dbReference type="ARBA" id="ARBA00023136"/>
    </source>
</evidence>
<evidence type="ECO:0000256" key="2">
    <source>
        <dbReference type="ARBA" id="ARBA00022475"/>
    </source>
</evidence>
<keyword evidence="4 7" id="KW-1133">Transmembrane helix</keyword>
<dbReference type="Proteomes" id="UP000295509">
    <property type="component" value="Unassembled WGS sequence"/>
</dbReference>
<comment type="caution">
    <text evidence="9">The sequence shown here is derived from an EMBL/GenBank/DDBJ whole genome shotgun (WGS) entry which is preliminary data.</text>
</comment>
<dbReference type="PANTHER" id="PTHR30509:SF9">
    <property type="entry name" value="MULTIDRUG RESISTANCE PROTEIN MDTO"/>
    <property type="match status" value="1"/>
</dbReference>
<protein>
    <submittedName>
        <fullName evidence="9">Fusaric acid resistance family protein</fullName>
    </submittedName>
</protein>
<keyword evidence="5 7" id="KW-0472">Membrane</keyword>
<dbReference type="Pfam" id="PF13515">
    <property type="entry name" value="FUSC_2"/>
    <property type="match status" value="1"/>
</dbReference>
<evidence type="ECO:0000256" key="1">
    <source>
        <dbReference type="ARBA" id="ARBA00004651"/>
    </source>
</evidence>
<keyword evidence="3 7" id="KW-0812">Transmembrane</keyword>
<sequence length="389" mass="42824">MALDDSEPAAGDPAIAPGARRRPVLARLMRVLTSPYYRYRNAKVLHGIRVGVAMLVSIAVIHATDVPHGIWAPITVLIVIGGLQHHGNIRRKALERTIGTLIGGTIGLALIVQHSLFDSFALTVLCMSLVAGICAAFAIGRYGYMALLTAITMCIVGGLGDNQMSDGLWRAADVAIGTVIALAFSFALPLHATYTWRYQLSDNLRDCARIYTRMAHGDWLSADEQDATFLRMARRLVQLRAVIPWVAKEIEVAPARLEQIQQLHRMLLSALEIMSNGVLTRADPAMRAGFAGQCGREAFAVRSVLLELARALRFTNAPHFRMPDALAPVVRDAAAVGNAAPDLQGPCWLNERVVEQVERLRALLVETEPAWNIERRTRVAQRREQQQQH</sequence>
<evidence type="ECO:0000256" key="4">
    <source>
        <dbReference type="ARBA" id="ARBA00022989"/>
    </source>
</evidence>
<keyword evidence="10" id="KW-1185">Reference proteome</keyword>
<feature type="domain" description="Integral membrane bound transporter" evidence="8">
    <location>
        <begin position="57"/>
        <end position="183"/>
    </location>
</feature>
<comment type="similarity">
    <text evidence="6">Belongs to the YccS/YhfK family.</text>
</comment>
<dbReference type="InterPro" id="IPR049453">
    <property type="entry name" value="Memb_transporter_dom"/>
</dbReference>
<name>A0A4R8LDZ5_9BURK</name>
<feature type="transmembrane region" description="Helical" evidence="7">
    <location>
        <begin position="69"/>
        <end position="85"/>
    </location>
</feature>
<organism evidence="9 10">
    <name type="scientific">Paraburkholderia rhizosphaerae</name>
    <dbReference type="NCBI Taxonomy" id="480658"/>
    <lineage>
        <taxon>Bacteria</taxon>
        <taxon>Pseudomonadati</taxon>
        <taxon>Pseudomonadota</taxon>
        <taxon>Betaproteobacteria</taxon>
        <taxon>Burkholderiales</taxon>
        <taxon>Burkholderiaceae</taxon>
        <taxon>Paraburkholderia</taxon>
    </lineage>
</organism>
<dbReference type="PANTHER" id="PTHR30509">
    <property type="entry name" value="P-HYDROXYBENZOIC ACID EFFLUX PUMP SUBUNIT-RELATED"/>
    <property type="match status" value="1"/>
</dbReference>
<keyword evidence="2" id="KW-1003">Cell membrane</keyword>
<dbReference type="GO" id="GO:0005886">
    <property type="term" value="C:plasma membrane"/>
    <property type="evidence" value="ECO:0007669"/>
    <property type="project" value="UniProtKB-SubCell"/>
</dbReference>
<feature type="transmembrane region" description="Helical" evidence="7">
    <location>
        <begin position="97"/>
        <end position="114"/>
    </location>
</feature>
<evidence type="ECO:0000313" key="9">
    <source>
        <dbReference type="EMBL" id="TDY40330.1"/>
    </source>
</evidence>
<feature type="transmembrane region" description="Helical" evidence="7">
    <location>
        <begin position="172"/>
        <end position="190"/>
    </location>
</feature>
<evidence type="ECO:0000256" key="6">
    <source>
        <dbReference type="ARBA" id="ARBA00043993"/>
    </source>
</evidence>
<feature type="transmembrane region" description="Helical" evidence="7">
    <location>
        <begin position="44"/>
        <end position="63"/>
    </location>
</feature>
<feature type="transmembrane region" description="Helical" evidence="7">
    <location>
        <begin position="120"/>
        <end position="139"/>
    </location>
</feature>
<gene>
    <name evidence="9" type="ORF">BX592_12686</name>
</gene>
<evidence type="ECO:0000256" key="7">
    <source>
        <dbReference type="SAM" id="Phobius"/>
    </source>
</evidence>
<dbReference type="AlphaFoldDB" id="A0A4R8LDZ5"/>
<proteinExistence type="inferred from homology"/>
<evidence type="ECO:0000259" key="8">
    <source>
        <dbReference type="Pfam" id="PF13515"/>
    </source>
</evidence>
<comment type="subcellular location">
    <subcellularLocation>
        <location evidence="1">Cell membrane</location>
        <topology evidence="1">Multi-pass membrane protein</topology>
    </subcellularLocation>
</comment>
<evidence type="ECO:0000256" key="3">
    <source>
        <dbReference type="ARBA" id="ARBA00022692"/>
    </source>
</evidence>
<feature type="transmembrane region" description="Helical" evidence="7">
    <location>
        <begin position="144"/>
        <end position="160"/>
    </location>
</feature>
<dbReference type="EMBL" id="SORE01000026">
    <property type="protein sequence ID" value="TDY40330.1"/>
    <property type="molecule type" value="Genomic_DNA"/>
</dbReference>
<dbReference type="RefSeq" id="WP_134196400.1">
    <property type="nucleotide sequence ID" value="NZ_JBHLUW010000031.1"/>
</dbReference>
<reference evidence="9 10" key="1">
    <citation type="submission" date="2019-03" db="EMBL/GenBank/DDBJ databases">
        <title>Genomic Encyclopedia of Type Strains, Phase III (KMG-III): the genomes of soil and plant-associated and newly described type strains.</title>
        <authorList>
            <person name="Whitman W."/>
        </authorList>
    </citation>
    <scope>NUCLEOTIDE SEQUENCE [LARGE SCALE GENOMIC DNA]</scope>
    <source>
        <strain evidence="9 10">LMG 29544</strain>
    </source>
</reference>
<dbReference type="OrthoDB" id="6653789at2"/>